<keyword evidence="3" id="KW-1003">Cell membrane</keyword>
<accession>A0ABS3J4W8</accession>
<evidence type="ECO:0000256" key="6">
    <source>
        <dbReference type="ARBA" id="ARBA00022989"/>
    </source>
</evidence>
<keyword evidence="4" id="KW-0997">Cell inner membrane</keyword>
<gene>
    <name evidence="9" type="ORF">J1C47_13870</name>
</gene>
<dbReference type="CDD" id="cd06579">
    <property type="entry name" value="TM_PBP1_transp_AraH_like"/>
    <property type="match status" value="1"/>
</dbReference>
<proteinExistence type="predicted"/>
<keyword evidence="6 8" id="KW-1133">Transmembrane helix</keyword>
<evidence type="ECO:0000313" key="9">
    <source>
        <dbReference type="EMBL" id="MBO0904729.1"/>
    </source>
</evidence>
<reference evidence="9 10" key="1">
    <citation type="submission" date="2021-03" db="EMBL/GenBank/DDBJ databases">
        <title>Whole genome sequence of Jiella sp. MQZ13P-4.</title>
        <authorList>
            <person name="Tuo L."/>
        </authorList>
    </citation>
    <scope>NUCLEOTIDE SEQUENCE [LARGE SCALE GENOMIC DNA]</scope>
    <source>
        <strain evidence="9 10">MQZ13P-4</strain>
    </source>
</reference>
<dbReference type="PANTHER" id="PTHR32196">
    <property type="entry name" value="ABC TRANSPORTER PERMEASE PROTEIN YPHD-RELATED-RELATED"/>
    <property type="match status" value="1"/>
</dbReference>
<evidence type="ECO:0000256" key="4">
    <source>
        <dbReference type="ARBA" id="ARBA00022519"/>
    </source>
</evidence>
<evidence type="ECO:0000256" key="1">
    <source>
        <dbReference type="ARBA" id="ARBA00004651"/>
    </source>
</evidence>
<evidence type="ECO:0000256" key="3">
    <source>
        <dbReference type="ARBA" id="ARBA00022475"/>
    </source>
</evidence>
<comment type="subcellular location">
    <subcellularLocation>
        <location evidence="1">Cell membrane</location>
        <topology evidence="1">Multi-pass membrane protein</topology>
    </subcellularLocation>
</comment>
<dbReference type="EMBL" id="JAFMPY010000014">
    <property type="protein sequence ID" value="MBO0904729.1"/>
    <property type="molecule type" value="Genomic_DNA"/>
</dbReference>
<evidence type="ECO:0000256" key="8">
    <source>
        <dbReference type="SAM" id="Phobius"/>
    </source>
</evidence>
<feature type="transmembrane region" description="Helical" evidence="8">
    <location>
        <begin position="104"/>
        <end position="126"/>
    </location>
</feature>
<dbReference type="InterPro" id="IPR001851">
    <property type="entry name" value="ABC_transp_permease"/>
</dbReference>
<keyword evidence="10" id="KW-1185">Reference proteome</keyword>
<feature type="transmembrane region" description="Helical" evidence="8">
    <location>
        <begin position="133"/>
        <end position="152"/>
    </location>
</feature>
<dbReference type="RefSeq" id="WP_207351374.1">
    <property type="nucleotide sequence ID" value="NZ_JAFMPY010000014.1"/>
</dbReference>
<name>A0ABS3J4W8_9HYPH</name>
<evidence type="ECO:0000256" key="5">
    <source>
        <dbReference type="ARBA" id="ARBA00022692"/>
    </source>
</evidence>
<feature type="transmembrane region" description="Helical" evidence="8">
    <location>
        <begin position="304"/>
        <end position="325"/>
    </location>
</feature>
<keyword evidence="7 8" id="KW-0472">Membrane</keyword>
<evidence type="ECO:0000313" key="10">
    <source>
        <dbReference type="Proteomes" id="UP000664288"/>
    </source>
</evidence>
<protein>
    <submittedName>
        <fullName evidence="9">ABC transporter permease</fullName>
    </submittedName>
</protein>
<dbReference type="PANTHER" id="PTHR32196:SF21">
    <property type="entry name" value="ABC TRANSPORTER PERMEASE PROTEIN YPHD-RELATED"/>
    <property type="match status" value="1"/>
</dbReference>
<feature type="transmembrane region" description="Helical" evidence="8">
    <location>
        <begin position="172"/>
        <end position="191"/>
    </location>
</feature>
<evidence type="ECO:0000256" key="2">
    <source>
        <dbReference type="ARBA" id="ARBA00022448"/>
    </source>
</evidence>
<feature type="transmembrane region" description="Helical" evidence="8">
    <location>
        <begin position="20"/>
        <end position="42"/>
    </location>
</feature>
<dbReference type="Pfam" id="PF02653">
    <property type="entry name" value="BPD_transp_2"/>
    <property type="match status" value="1"/>
</dbReference>
<keyword evidence="2" id="KW-0813">Transport</keyword>
<keyword evidence="5 8" id="KW-0812">Transmembrane</keyword>
<feature type="transmembrane region" description="Helical" evidence="8">
    <location>
        <begin position="222"/>
        <end position="241"/>
    </location>
</feature>
<organism evidence="9 10">
    <name type="scientific">Jiella sonneratiae</name>
    <dbReference type="NCBI Taxonomy" id="2816856"/>
    <lineage>
        <taxon>Bacteria</taxon>
        <taxon>Pseudomonadati</taxon>
        <taxon>Pseudomonadota</taxon>
        <taxon>Alphaproteobacteria</taxon>
        <taxon>Hyphomicrobiales</taxon>
        <taxon>Aurantimonadaceae</taxon>
        <taxon>Jiella</taxon>
    </lineage>
</organism>
<feature type="transmembrane region" description="Helical" evidence="8">
    <location>
        <begin position="54"/>
        <end position="73"/>
    </location>
</feature>
<sequence>MSDTGISSSSFAARGPSLRALAESALLIATIYLIMGAIYVSVQPSALSAYSIESLFNNSLPLMLAAAGATFVILQGGFDLSVAGVISLVNVVVAVTPLEGPLGALGLLAIALLIGMGVGAVNGLIVAGLKIQAIAATLATMIVCQGAALLVLGAPGGYVSDFMAYELTGSVLGVPLALWIALAGVALWSVYRRTDAGRNLLAVGQDRKAAALSGIDVARTEFFSFVWAGAYYALAAYMLAAQTSTGSPNAGEPFLLLTFAAVALGGTAFGGGRGSVTASLFGAATLMLMQKVMFALGVSSFYTGVIQGLIMILAVLFAAGVQLAIRSGKRP</sequence>
<dbReference type="Proteomes" id="UP000664288">
    <property type="component" value="Unassembled WGS sequence"/>
</dbReference>
<feature type="transmembrane region" description="Helical" evidence="8">
    <location>
        <begin position="253"/>
        <end position="271"/>
    </location>
</feature>
<evidence type="ECO:0000256" key="7">
    <source>
        <dbReference type="ARBA" id="ARBA00023136"/>
    </source>
</evidence>
<comment type="caution">
    <text evidence="9">The sequence shown here is derived from an EMBL/GenBank/DDBJ whole genome shotgun (WGS) entry which is preliminary data.</text>
</comment>